<feature type="domain" description="F-box" evidence="2">
    <location>
        <begin position="1"/>
        <end position="45"/>
    </location>
</feature>
<gene>
    <name evidence="3" type="ORF">BDV98DRAFT_564540</name>
</gene>
<evidence type="ECO:0000256" key="1">
    <source>
        <dbReference type="SAM" id="MobiDB-lite"/>
    </source>
</evidence>
<organism evidence="3 4">
    <name type="scientific">Pterulicium gracile</name>
    <dbReference type="NCBI Taxonomy" id="1884261"/>
    <lineage>
        <taxon>Eukaryota</taxon>
        <taxon>Fungi</taxon>
        <taxon>Dikarya</taxon>
        <taxon>Basidiomycota</taxon>
        <taxon>Agaricomycotina</taxon>
        <taxon>Agaricomycetes</taxon>
        <taxon>Agaricomycetidae</taxon>
        <taxon>Agaricales</taxon>
        <taxon>Pleurotineae</taxon>
        <taxon>Pterulaceae</taxon>
        <taxon>Pterulicium</taxon>
    </lineage>
</organism>
<dbReference type="PROSITE" id="PS50181">
    <property type="entry name" value="FBOX"/>
    <property type="match status" value="1"/>
</dbReference>
<protein>
    <recommendedName>
        <fullName evidence="2">F-box domain-containing protein</fullName>
    </recommendedName>
</protein>
<dbReference type="InterPro" id="IPR036047">
    <property type="entry name" value="F-box-like_dom_sf"/>
</dbReference>
<keyword evidence="4" id="KW-1185">Reference proteome</keyword>
<dbReference type="Pfam" id="PF12937">
    <property type="entry name" value="F-box-like"/>
    <property type="match status" value="1"/>
</dbReference>
<accession>A0A5C3QZ23</accession>
<reference evidence="3 4" key="1">
    <citation type="journal article" date="2019" name="Nat. Ecol. Evol.">
        <title>Megaphylogeny resolves global patterns of mushroom evolution.</title>
        <authorList>
            <person name="Varga T."/>
            <person name="Krizsan K."/>
            <person name="Foldi C."/>
            <person name="Dima B."/>
            <person name="Sanchez-Garcia M."/>
            <person name="Sanchez-Ramirez S."/>
            <person name="Szollosi G.J."/>
            <person name="Szarkandi J.G."/>
            <person name="Papp V."/>
            <person name="Albert L."/>
            <person name="Andreopoulos W."/>
            <person name="Angelini C."/>
            <person name="Antonin V."/>
            <person name="Barry K.W."/>
            <person name="Bougher N.L."/>
            <person name="Buchanan P."/>
            <person name="Buyck B."/>
            <person name="Bense V."/>
            <person name="Catcheside P."/>
            <person name="Chovatia M."/>
            <person name="Cooper J."/>
            <person name="Damon W."/>
            <person name="Desjardin D."/>
            <person name="Finy P."/>
            <person name="Geml J."/>
            <person name="Haridas S."/>
            <person name="Hughes K."/>
            <person name="Justo A."/>
            <person name="Karasinski D."/>
            <person name="Kautmanova I."/>
            <person name="Kiss B."/>
            <person name="Kocsube S."/>
            <person name="Kotiranta H."/>
            <person name="LaButti K.M."/>
            <person name="Lechner B.E."/>
            <person name="Liimatainen K."/>
            <person name="Lipzen A."/>
            <person name="Lukacs Z."/>
            <person name="Mihaltcheva S."/>
            <person name="Morgado L.N."/>
            <person name="Niskanen T."/>
            <person name="Noordeloos M.E."/>
            <person name="Ohm R.A."/>
            <person name="Ortiz-Santana B."/>
            <person name="Ovrebo C."/>
            <person name="Racz N."/>
            <person name="Riley R."/>
            <person name="Savchenko A."/>
            <person name="Shiryaev A."/>
            <person name="Soop K."/>
            <person name="Spirin V."/>
            <person name="Szebenyi C."/>
            <person name="Tomsovsky M."/>
            <person name="Tulloss R.E."/>
            <person name="Uehling J."/>
            <person name="Grigoriev I.V."/>
            <person name="Vagvolgyi C."/>
            <person name="Papp T."/>
            <person name="Martin F.M."/>
            <person name="Miettinen O."/>
            <person name="Hibbett D.S."/>
            <person name="Nagy L.G."/>
        </authorList>
    </citation>
    <scope>NUCLEOTIDE SEQUENCE [LARGE SCALE GENOMIC DNA]</scope>
    <source>
        <strain evidence="3 4">CBS 309.79</strain>
    </source>
</reference>
<dbReference type="SUPFAM" id="SSF81383">
    <property type="entry name" value="F-box domain"/>
    <property type="match status" value="1"/>
</dbReference>
<feature type="compositionally biased region" description="Basic and acidic residues" evidence="1">
    <location>
        <begin position="491"/>
        <end position="514"/>
    </location>
</feature>
<dbReference type="InterPro" id="IPR001810">
    <property type="entry name" value="F-box_dom"/>
</dbReference>
<proteinExistence type="predicted"/>
<evidence type="ECO:0000259" key="2">
    <source>
        <dbReference type="PROSITE" id="PS50181"/>
    </source>
</evidence>
<evidence type="ECO:0000313" key="4">
    <source>
        <dbReference type="Proteomes" id="UP000305067"/>
    </source>
</evidence>
<dbReference type="EMBL" id="ML178820">
    <property type="protein sequence ID" value="TFL03634.1"/>
    <property type="molecule type" value="Genomic_DNA"/>
</dbReference>
<dbReference type="Proteomes" id="UP000305067">
    <property type="component" value="Unassembled WGS sequence"/>
</dbReference>
<sequence>MLLSLPTELTEQVLSATSPVDVLRFSQVSKAAAIHASSSHLWSILFRNTPFDAPASPDFDFRTQLIRRTKAKKWATTSQDWQQHAFVLQCFTDIIQDVLLSTLSEQNCTPSLDLQWVADACAQAPFLEAKPVPSNTFLHSRLRSFLAHSLTPLSNLLDSTALHIQRPELINPVERRTKSRTQVYDLRNYRPDNSWGPYLVDGKINWVHIEALINVILYNLTTIPKPHASSSAPPHPPLGLDALKAYSAPGTCPSKVDDWAGVEGTWRRYVSFMDYRDLYAFNFSPTSFHSDASPYASASETPGVTTRDPAFFTQPSFVEATRLLEIELHIVDPSQMRFRPLRSDFHDGTLALPRPSSGRRSSSPAARRYGRSPSPHAIKQSESPIVKHLERYQPIHFAGTSRSANGAGSPVEGVVTMGADGIPRWRFFTITDGTPRWTSEGVQHGQVGSAAGIVGAWTTNTHHRGDPAGPFWMWKVAGAPEQADDINAIPDPDRKKEEEDSRGRLFDFTERVAQ</sequence>
<feature type="region of interest" description="Disordered" evidence="1">
    <location>
        <begin position="349"/>
        <end position="383"/>
    </location>
</feature>
<dbReference type="AlphaFoldDB" id="A0A5C3QZ23"/>
<dbReference type="Gene3D" id="1.20.1280.50">
    <property type="match status" value="1"/>
</dbReference>
<evidence type="ECO:0000313" key="3">
    <source>
        <dbReference type="EMBL" id="TFL03634.1"/>
    </source>
</evidence>
<feature type="region of interest" description="Disordered" evidence="1">
    <location>
        <begin position="483"/>
        <end position="514"/>
    </location>
</feature>
<name>A0A5C3QZ23_9AGAR</name>
<dbReference type="OrthoDB" id="3226064at2759"/>
<dbReference type="STRING" id="1884261.A0A5C3QZ23"/>
<feature type="compositionally biased region" description="Low complexity" evidence="1">
    <location>
        <begin position="353"/>
        <end position="375"/>
    </location>
</feature>